<dbReference type="Pfam" id="PF13515">
    <property type="entry name" value="FUSC_2"/>
    <property type="match status" value="1"/>
</dbReference>
<name>A0A8H4QCW1_9HYPO</name>
<dbReference type="Proteomes" id="UP000562929">
    <property type="component" value="Unassembled WGS sequence"/>
</dbReference>
<evidence type="ECO:0000313" key="11">
    <source>
        <dbReference type="Proteomes" id="UP000562929"/>
    </source>
</evidence>
<comment type="caution">
    <text evidence="10">The sequence shown here is derived from an EMBL/GenBank/DDBJ whole genome shotgun (WGS) entry which is preliminary data.</text>
</comment>
<evidence type="ECO:0000256" key="1">
    <source>
        <dbReference type="ARBA" id="ARBA00004141"/>
    </source>
</evidence>
<feature type="domain" description="Integral membrane bound transporter" evidence="9">
    <location>
        <begin position="627"/>
        <end position="762"/>
    </location>
</feature>
<protein>
    <submittedName>
        <fullName evidence="10">Putative MFS transporter</fullName>
    </submittedName>
</protein>
<evidence type="ECO:0000256" key="4">
    <source>
        <dbReference type="ARBA" id="ARBA00023136"/>
    </source>
</evidence>
<feature type="transmembrane region" description="Helical" evidence="6">
    <location>
        <begin position="172"/>
        <end position="194"/>
    </location>
</feature>
<feature type="transmembrane region" description="Helical" evidence="6">
    <location>
        <begin position="633"/>
        <end position="649"/>
    </location>
</feature>
<evidence type="ECO:0000259" key="9">
    <source>
        <dbReference type="Pfam" id="PF13515"/>
    </source>
</evidence>
<dbReference type="PANTHER" id="PTHR37994:SF4">
    <property type="entry name" value="ER TRANSPORTER 6TM N-TERMINAL DOMAIN-CONTAINING PROTEIN-RELATED"/>
    <property type="match status" value="1"/>
</dbReference>
<feature type="region of interest" description="Disordered" evidence="5">
    <location>
        <begin position="361"/>
        <end position="392"/>
    </location>
</feature>
<evidence type="ECO:0000259" key="8">
    <source>
        <dbReference type="Pfam" id="PF10337"/>
    </source>
</evidence>
<dbReference type="InterPro" id="IPR018820">
    <property type="entry name" value="BRE4-related_DUF2421"/>
</dbReference>
<dbReference type="EMBL" id="JAACLJ010000001">
    <property type="protein sequence ID" value="KAF4595203.1"/>
    <property type="molecule type" value="Genomic_DNA"/>
</dbReference>
<dbReference type="InterPro" id="IPR018823">
    <property type="entry name" value="ArAE_2_N"/>
</dbReference>
<dbReference type="PANTHER" id="PTHR37994">
    <property type="entry name" value="ARAE_2_N DOMAIN-CONTAINING PROTEIN-RELATED"/>
    <property type="match status" value="1"/>
</dbReference>
<feature type="compositionally biased region" description="Basic and acidic residues" evidence="5">
    <location>
        <begin position="16"/>
        <end position="30"/>
    </location>
</feature>
<evidence type="ECO:0000256" key="3">
    <source>
        <dbReference type="ARBA" id="ARBA00022989"/>
    </source>
</evidence>
<feature type="transmembrane region" description="Helical" evidence="6">
    <location>
        <begin position="705"/>
        <end position="725"/>
    </location>
</feature>
<feature type="transmembrane region" description="Helical" evidence="6">
    <location>
        <begin position="206"/>
        <end position="226"/>
    </location>
</feature>
<keyword evidence="3 6" id="KW-1133">Transmembrane helix</keyword>
<dbReference type="Pfam" id="PF10337">
    <property type="entry name" value="ArAE_2_N"/>
    <property type="match status" value="1"/>
</dbReference>
<feature type="region of interest" description="Disordered" evidence="5">
    <location>
        <begin position="1"/>
        <end position="33"/>
    </location>
</feature>
<feature type="transmembrane region" description="Helical" evidence="6">
    <location>
        <begin position="746"/>
        <end position="766"/>
    </location>
</feature>
<feature type="transmembrane region" description="Helical" evidence="6">
    <location>
        <begin position="602"/>
        <end position="621"/>
    </location>
</feature>
<feature type="transmembrane region" description="Helical" evidence="6">
    <location>
        <begin position="683"/>
        <end position="699"/>
    </location>
</feature>
<feature type="transmembrane region" description="Helical" evidence="6">
    <location>
        <begin position="82"/>
        <end position="101"/>
    </location>
</feature>
<comment type="subcellular location">
    <subcellularLocation>
        <location evidence="1">Membrane</location>
        <topology evidence="1">Multi-pass membrane protein</topology>
    </subcellularLocation>
</comment>
<keyword evidence="4 6" id="KW-0472">Membrane</keyword>
<feature type="compositionally biased region" description="Acidic residues" evidence="5">
    <location>
        <begin position="376"/>
        <end position="389"/>
    </location>
</feature>
<feature type="transmembrane region" description="Helical" evidence="6">
    <location>
        <begin position="148"/>
        <end position="166"/>
    </location>
</feature>
<dbReference type="Pfam" id="PF10334">
    <property type="entry name" value="BRE4"/>
    <property type="match status" value="1"/>
</dbReference>
<feature type="domain" description="DUF2421" evidence="7">
    <location>
        <begin position="767"/>
        <end position="947"/>
    </location>
</feature>
<accession>A0A8H4QCW1</accession>
<dbReference type="GO" id="GO:0016020">
    <property type="term" value="C:membrane"/>
    <property type="evidence" value="ECO:0007669"/>
    <property type="project" value="UniProtKB-SubCell"/>
</dbReference>
<gene>
    <name evidence="10" type="ORF">GQ602_000816</name>
</gene>
<dbReference type="OrthoDB" id="2274698at2759"/>
<keyword evidence="11" id="KW-1185">Reference proteome</keyword>
<sequence length="1006" mass="112057">MAVWPRTGKRRRRAAKTAEPKPEPKPEPKTRTSPRLAQLKAVLVRLEPDVGSVFMAFKMTIAPLVCICLIQSTAWTNHYKTNGYLVALIANLALPFLPRGTLIKFNVQLALATAVSYCYVLLAGWCGLQARKHTTHSPEQLKAYNSSAEAVVAIFLIFCVWTIFSLKSAYPSLFFLLSIAGIYAVSTLPGLARASTIKDVINQSSNVVESFLTGQAFGFFVGIVILPRSGRDDFRKAFKGCLDGLVVIVRAHEQCMSVFKARPPDYVPPSPTSTGDEADERAAAATKLQEALKGFTNGVIKARAAAAHAKLELSFGRLDNRELRQMMSGLIDLVPPASGLFAVADMLKGAIDGSLKADMENEARRRRGTDATLDGRDEEEDDDGREQEEEATHDWHQLEEAILQHLHNMSEAIVNGVEHAKLRFHLTADKLKLPFLHRNQEESASAPPSPRPGDENFLESFRGVVERECDVGQGKDGSGGEKLMDHYIRHRPKDEDLSRVTTEKQLDYSQTLLSSLSNELEGLLITAEDYYGKPSRLIIPHLGHLDWLKVFRLNRKTTDDSGVELGAGFRKRDPDHVPPVNAFERVGNYIRLIPAALRSEHAAYGLRGACAIMTIAIVAFLRCSQSFFFRQRLLWALFAIIMSLGRTSGNSNFLLMSRTVGTIASMFASYIIWYIVDQKTAGIYVFLELWLFFLCYLLLKFPPYSSAIFVAVFTTIIMICNDLQIRKIGASKLETQFTVYPPFVNFPYRLAIVLLGVATAYFWTVFPFPLSEHGQLRQEVGSSFNLLGNYYSCISQAVISRLEGSFGDPRDEASPGFYILAARRRIFRKYQTSNTAARSDLGLVDWEFSLGGRFPKKIYGEILSLLDRIASYMTLTGYASRTFQGLSDTSAWRFVDEDDVTRSQLLIEGVTTRMVVLHSALSQAHPLPPQLRELTRAHMPEFSSEIRSEGVAAAALIHGVNSYIVRDINRLTQLVKDLVGELDFTVTVETDGEIPLASARNSRPST</sequence>
<feature type="transmembrane region" description="Helical" evidence="6">
    <location>
        <begin position="107"/>
        <end position="128"/>
    </location>
</feature>
<reference evidence="10 11" key="1">
    <citation type="journal article" date="2020" name="G3 (Bethesda)">
        <title>Genetic Underpinnings of Host Manipulation by Ophiocordyceps as Revealed by Comparative Transcriptomics.</title>
        <authorList>
            <person name="Will I."/>
            <person name="Das B."/>
            <person name="Trinh T."/>
            <person name="Brachmann A."/>
            <person name="Ohm R.A."/>
            <person name="de Bekker C."/>
        </authorList>
    </citation>
    <scope>NUCLEOTIDE SEQUENCE [LARGE SCALE GENOMIC DNA]</scope>
    <source>
        <strain evidence="10 11">EC05</strain>
    </source>
</reference>
<dbReference type="AlphaFoldDB" id="A0A8H4QCW1"/>
<evidence type="ECO:0000313" key="10">
    <source>
        <dbReference type="EMBL" id="KAF4595203.1"/>
    </source>
</evidence>
<dbReference type="InterPro" id="IPR049453">
    <property type="entry name" value="Memb_transporter_dom"/>
</dbReference>
<evidence type="ECO:0000259" key="7">
    <source>
        <dbReference type="Pfam" id="PF10334"/>
    </source>
</evidence>
<proteinExistence type="predicted"/>
<keyword evidence="2 6" id="KW-0812">Transmembrane</keyword>
<feature type="domain" description="Putative ER transporter 6TM N-terminal" evidence="8">
    <location>
        <begin position="49"/>
        <end position="427"/>
    </location>
</feature>
<evidence type="ECO:0000256" key="6">
    <source>
        <dbReference type="SAM" id="Phobius"/>
    </source>
</evidence>
<evidence type="ECO:0000256" key="5">
    <source>
        <dbReference type="SAM" id="MobiDB-lite"/>
    </source>
</evidence>
<feature type="transmembrane region" description="Helical" evidence="6">
    <location>
        <begin position="655"/>
        <end position="676"/>
    </location>
</feature>
<evidence type="ECO:0000256" key="2">
    <source>
        <dbReference type="ARBA" id="ARBA00022692"/>
    </source>
</evidence>
<organism evidence="10 11">
    <name type="scientific">Ophiocordyceps camponoti-floridani</name>
    <dbReference type="NCBI Taxonomy" id="2030778"/>
    <lineage>
        <taxon>Eukaryota</taxon>
        <taxon>Fungi</taxon>
        <taxon>Dikarya</taxon>
        <taxon>Ascomycota</taxon>
        <taxon>Pezizomycotina</taxon>
        <taxon>Sordariomycetes</taxon>
        <taxon>Hypocreomycetidae</taxon>
        <taxon>Hypocreales</taxon>
        <taxon>Ophiocordycipitaceae</taxon>
        <taxon>Ophiocordyceps</taxon>
    </lineage>
</organism>